<evidence type="ECO:0000313" key="2">
    <source>
        <dbReference type="EMBL" id="MDA5110012.1"/>
    </source>
</evidence>
<proteinExistence type="predicted"/>
<comment type="caution">
    <text evidence="2">The sequence shown here is derived from an EMBL/GenBank/DDBJ whole genome shotgun (WGS) entry which is preliminary data.</text>
</comment>
<sequence>MKITVNEQNGSKIAVIESESILIENAQDALDLLTNVWYNSGCDKMVLRKEHFTEAFFDLKTGLAGEILQKFTNYRMKVAIVGDFSSYQSNSLNAFMYESNQGNMVLFKETESDALEALHQISA</sequence>
<dbReference type="Proteomes" id="UP001151071">
    <property type="component" value="Unassembled WGS sequence"/>
</dbReference>
<dbReference type="InterPro" id="IPR025438">
    <property type="entry name" value="DUF4180"/>
</dbReference>
<protein>
    <submittedName>
        <fullName evidence="2">DUF4180 domain-containing protein</fullName>
    </submittedName>
</protein>
<accession>A0A9X3Z4L6</accession>
<feature type="domain" description="DUF4180" evidence="1">
    <location>
        <begin position="9"/>
        <end position="118"/>
    </location>
</feature>
<dbReference type="RefSeq" id="WP_029100644.1">
    <property type="nucleotide sequence ID" value="NZ_JAPYYP010000025.1"/>
</dbReference>
<reference evidence="2" key="1">
    <citation type="submission" date="2022-12" db="EMBL/GenBank/DDBJ databases">
        <title>Draft genome sequence of the thermophilic strain Brevibacillus thermoruber HT42, isolated from Los Humeros, Puebla, Mexico, with biotechnological potential.</title>
        <authorList>
            <person name="Lara Sanchez J."/>
            <person name="Solis Palacios R."/>
            <person name="Bustos Baena A.S."/>
            <person name="Ruz Baez A.E."/>
            <person name="Espinosa Luna G."/>
            <person name="Oliart Ros R.M."/>
        </authorList>
    </citation>
    <scope>NUCLEOTIDE SEQUENCE</scope>
    <source>
        <strain evidence="2">HT42</strain>
    </source>
</reference>
<dbReference type="AlphaFoldDB" id="A0A9X3Z4L6"/>
<evidence type="ECO:0000313" key="3">
    <source>
        <dbReference type="Proteomes" id="UP001151071"/>
    </source>
</evidence>
<name>A0A9X3Z4L6_9BACL</name>
<dbReference type="Pfam" id="PF13788">
    <property type="entry name" value="DUF4180"/>
    <property type="match status" value="1"/>
</dbReference>
<dbReference type="EMBL" id="JAPYYP010000025">
    <property type="protein sequence ID" value="MDA5110012.1"/>
    <property type="molecule type" value="Genomic_DNA"/>
</dbReference>
<organism evidence="2 3">
    <name type="scientific">Brevibacillus thermoruber</name>
    <dbReference type="NCBI Taxonomy" id="33942"/>
    <lineage>
        <taxon>Bacteria</taxon>
        <taxon>Bacillati</taxon>
        <taxon>Bacillota</taxon>
        <taxon>Bacilli</taxon>
        <taxon>Bacillales</taxon>
        <taxon>Paenibacillaceae</taxon>
        <taxon>Brevibacillus</taxon>
    </lineage>
</organism>
<evidence type="ECO:0000259" key="1">
    <source>
        <dbReference type="Pfam" id="PF13788"/>
    </source>
</evidence>
<keyword evidence="3" id="KW-1185">Reference proteome</keyword>
<gene>
    <name evidence="2" type="ORF">O3V59_16725</name>
</gene>